<evidence type="ECO:0000313" key="2">
    <source>
        <dbReference type="Proteomes" id="UP000461409"/>
    </source>
</evidence>
<accession>A0A844XDQ5</accession>
<reference evidence="1 2" key="1">
    <citation type="submission" date="2019-12" db="EMBL/GenBank/DDBJ databases">
        <authorList>
            <person name="Lee S.D."/>
        </authorList>
    </citation>
    <scope>NUCLEOTIDE SEQUENCE [LARGE SCALE GENOMIC DNA]</scope>
    <source>
        <strain evidence="1 2">GH3-10</strain>
    </source>
</reference>
<gene>
    <name evidence="1" type="ORF">GRF63_07400</name>
</gene>
<protein>
    <recommendedName>
        <fullName evidence="3">DUF937 domain-containing protein</fullName>
    </recommendedName>
</protein>
<dbReference type="RefSeq" id="WP_160485274.1">
    <property type="nucleotide sequence ID" value="NZ_WUBR01000001.1"/>
</dbReference>
<sequence length="106" mass="11288">MSLFDQILGAAHNHPTVKNMAEKMGIDQETAERAIAALTEGHQADTDTVTTAAERSGIDAGVLTQVMEHVGGEGSLGSFMQMLDKDHDGNPLNDITDMAGKFFGKK</sequence>
<evidence type="ECO:0008006" key="3">
    <source>
        <dbReference type="Google" id="ProtNLM"/>
    </source>
</evidence>
<dbReference type="AlphaFoldDB" id="A0A844XDQ5"/>
<evidence type="ECO:0000313" key="1">
    <source>
        <dbReference type="EMBL" id="MWV27728.1"/>
    </source>
</evidence>
<comment type="caution">
    <text evidence="1">The sequence shown here is derived from an EMBL/GenBank/DDBJ whole genome shotgun (WGS) entry which is preliminary data.</text>
</comment>
<name>A0A844XDQ5_9SPHN</name>
<reference evidence="1 2" key="2">
    <citation type="submission" date="2020-02" db="EMBL/GenBank/DDBJ databases">
        <title>Erythrobacter dongmakensis sp. nov., isolated from a tidal mudflat.</title>
        <authorList>
            <person name="Kim I.S."/>
        </authorList>
    </citation>
    <scope>NUCLEOTIDE SEQUENCE [LARGE SCALE GENOMIC DNA]</scope>
    <source>
        <strain evidence="1 2">GH3-10</strain>
    </source>
</reference>
<dbReference type="Proteomes" id="UP000461409">
    <property type="component" value="Unassembled WGS sequence"/>
</dbReference>
<dbReference type="EMBL" id="WUBR01000001">
    <property type="protein sequence ID" value="MWV27728.1"/>
    <property type="molecule type" value="Genomic_DNA"/>
</dbReference>
<organism evidence="1 2">
    <name type="scientific">Aurantiacibacter rhizosphaerae</name>
    <dbReference type="NCBI Taxonomy" id="2691582"/>
    <lineage>
        <taxon>Bacteria</taxon>
        <taxon>Pseudomonadati</taxon>
        <taxon>Pseudomonadota</taxon>
        <taxon>Alphaproteobacteria</taxon>
        <taxon>Sphingomonadales</taxon>
        <taxon>Erythrobacteraceae</taxon>
        <taxon>Aurantiacibacter</taxon>
    </lineage>
</organism>
<proteinExistence type="predicted"/>
<keyword evidence="2" id="KW-1185">Reference proteome</keyword>